<dbReference type="EMBL" id="CAJHNH020003334">
    <property type="protein sequence ID" value="CAG5129023.1"/>
    <property type="molecule type" value="Genomic_DNA"/>
</dbReference>
<dbReference type="InterPro" id="IPR026750">
    <property type="entry name" value="NTAN1"/>
</dbReference>
<sequence length="308" mass="34577">MPLYIKGRQVDKVPTADTFFDEYPHFKESSSYLLNQEVREVGPIKLLYIGQREVAGTSPLDETISILGSEDATTCHIAVLRHTGSGATSLIHFDGCSTSDGLKTMISIVTDLTEDMSSGRLEFHLVGGFSDERRNSHEVADKVFMALYQCGQDIHLVTACILNLNTVYRFANIPFPIIYGLAVDVKTGELFRATFPDKGPDLFLRSARHFTGGKENIVIYDPHKSELVIGPFHYDILPDVDIYLTLPDHLIRKYLSTSPEQEPDGFEDSIRAALIQIRDFPDPIKSVFNGGKPRKYRKDISGMWIMVE</sequence>
<evidence type="ECO:0000313" key="1">
    <source>
        <dbReference type="EMBL" id="CAG5129023.1"/>
    </source>
</evidence>
<dbReference type="OrthoDB" id="539995at2759"/>
<protein>
    <recommendedName>
        <fullName evidence="3">Protein N-terminal asparagine amidohydrolase</fullName>
    </recommendedName>
</protein>
<dbReference type="GO" id="GO:0006511">
    <property type="term" value="P:ubiquitin-dependent protein catabolic process"/>
    <property type="evidence" value="ECO:0007669"/>
    <property type="project" value="TreeGrafter"/>
</dbReference>
<evidence type="ECO:0008006" key="3">
    <source>
        <dbReference type="Google" id="ProtNLM"/>
    </source>
</evidence>
<evidence type="ECO:0000313" key="2">
    <source>
        <dbReference type="Proteomes" id="UP000678393"/>
    </source>
</evidence>
<dbReference type="PANTHER" id="PTHR12498">
    <property type="entry name" value="N-TERMINAL ASPARAGINE AMIDOHYDROLASE"/>
    <property type="match status" value="1"/>
</dbReference>
<proteinExistence type="predicted"/>
<organism evidence="1 2">
    <name type="scientific">Candidula unifasciata</name>
    <dbReference type="NCBI Taxonomy" id="100452"/>
    <lineage>
        <taxon>Eukaryota</taxon>
        <taxon>Metazoa</taxon>
        <taxon>Spiralia</taxon>
        <taxon>Lophotrochozoa</taxon>
        <taxon>Mollusca</taxon>
        <taxon>Gastropoda</taxon>
        <taxon>Heterobranchia</taxon>
        <taxon>Euthyneura</taxon>
        <taxon>Panpulmonata</taxon>
        <taxon>Eupulmonata</taxon>
        <taxon>Stylommatophora</taxon>
        <taxon>Helicina</taxon>
        <taxon>Helicoidea</taxon>
        <taxon>Geomitridae</taxon>
        <taxon>Candidula</taxon>
    </lineage>
</organism>
<dbReference type="GO" id="GO:0008418">
    <property type="term" value="F:protein-N-terminal asparagine amidohydrolase activity"/>
    <property type="evidence" value="ECO:0007669"/>
    <property type="project" value="InterPro"/>
</dbReference>
<dbReference type="GO" id="GO:0005634">
    <property type="term" value="C:nucleus"/>
    <property type="evidence" value="ECO:0007669"/>
    <property type="project" value="TreeGrafter"/>
</dbReference>
<name>A0A8S3ZHV7_9EUPU</name>
<gene>
    <name evidence="1" type="ORF">CUNI_LOCUS14581</name>
</gene>
<dbReference type="Proteomes" id="UP000678393">
    <property type="component" value="Unassembled WGS sequence"/>
</dbReference>
<dbReference type="AlphaFoldDB" id="A0A8S3ZHV7"/>
<reference evidence="1" key="1">
    <citation type="submission" date="2021-04" db="EMBL/GenBank/DDBJ databases">
        <authorList>
            <consortium name="Molecular Ecology Group"/>
        </authorList>
    </citation>
    <scope>NUCLEOTIDE SEQUENCE</scope>
</reference>
<accession>A0A8S3ZHV7</accession>
<keyword evidence="2" id="KW-1185">Reference proteome</keyword>
<comment type="caution">
    <text evidence="1">The sequence shown here is derived from an EMBL/GenBank/DDBJ whole genome shotgun (WGS) entry which is preliminary data.</text>
</comment>
<dbReference type="PANTHER" id="PTHR12498:SF0">
    <property type="entry name" value="PROTEIN N-TERMINAL ASPARAGINE AMIDOHYDROLASE"/>
    <property type="match status" value="1"/>
</dbReference>
<dbReference type="Pfam" id="PF14736">
    <property type="entry name" value="N_Asn_amidohyd"/>
    <property type="match status" value="1"/>
</dbReference>